<evidence type="ECO:0000313" key="2">
    <source>
        <dbReference type="Proteomes" id="UP000307956"/>
    </source>
</evidence>
<accession>A0A4S4AMI0</accession>
<name>A0A4S4AMI0_9RHOO</name>
<dbReference type="GO" id="GO:0004619">
    <property type="term" value="F:phosphoglycerate mutase activity"/>
    <property type="evidence" value="ECO:0007669"/>
    <property type="project" value="InterPro"/>
</dbReference>
<dbReference type="Pfam" id="PF10143">
    <property type="entry name" value="PhosphMutase"/>
    <property type="match status" value="1"/>
</dbReference>
<reference evidence="1 2" key="1">
    <citation type="submission" date="2019-04" db="EMBL/GenBank/DDBJ databases">
        <title>Azoarcus rhizosphaerae sp. nov. isolated from rhizosphere of Ficus religiosa.</title>
        <authorList>
            <person name="Lin S.-Y."/>
            <person name="Hameed A."/>
            <person name="Hsu Y.-H."/>
            <person name="Young C.-C."/>
        </authorList>
    </citation>
    <scope>NUCLEOTIDE SEQUENCE [LARGE SCALE GENOMIC DNA]</scope>
    <source>
        <strain evidence="1 2">CC-YHH848</strain>
    </source>
</reference>
<dbReference type="AlphaFoldDB" id="A0A4S4AMI0"/>
<evidence type="ECO:0008006" key="3">
    <source>
        <dbReference type="Google" id="ProtNLM"/>
    </source>
</evidence>
<dbReference type="EMBL" id="SSOD01000008">
    <property type="protein sequence ID" value="THF60823.1"/>
    <property type="molecule type" value="Genomic_DNA"/>
</dbReference>
<evidence type="ECO:0000313" key="1">
    <source>
        <dbReference type="EMBL" id="THF60823.1"/>
    </source>
</evidence>
<proteinExistence type="predicted"/>
<sequence length="337" mass="37917">MHFELMLPGLLPPTRKLAAGLHLPAFETMLRFARLSWDVGTSHESAVASAFGLSPDDVPVAALRRLGERDDAAVDGYWLCADPVHLHGSHDHPMLDDIGEAPLSSTEATSLLEALNAHFLPVEKGFLRFEARSARRWYLRLKTPPAVSFDSLREVVGRPVEQFLPRGEDALHWRRIIHEAQELLRNHPVNRAREAAGRRPFNGLWFWGAGTLPERAQAPASLIRSNDKLTRGLARLAGARVEALGHHLPGRNSLIVDTRLLRPAQRGDGDKWRSRLREVESIWFAPLLAALGRKQLSSLHVVAPCEQASLDIHLRPRDLLKLWRRHQRLDRILAHQG</sequence>
<comment type="caution">
    <text evidence="1">The sequence shown here is derived from an EMBL/GenBank/DDBJ whole genome shotgun (WGS) entry which is preliminary data.</text>
</comment>
<dbReference type="InterPro" id="IPR016631">
    <property type="entry name" value="Regulatory_RpfE"/>
</dbReference>
<dbReference type="OrthoDB" id="5295974at2"/>
<protein>
    <recommendedName>
        <fullName evidence="3">Cofactor-independent phosphoglycerate mutase</fullName>
    </recommendedName>
</protein>
<dbReference type="PIRSF" id="PIRSF015283">
    <property type="entry name" value="Regulatory_RpfE"/>
    <property type="match status" value="1"/>
</dbReference>
<dbReference type="RefSeq" id="WP_136385098.1">
    <property type="nucleotide sequence ID" value="NZ_SSOD01000008.1"/>
</dbReference>
<keyword evidence="2" id="KW-1185">Reference proteome</keyword>
<dbReference type="InterPro" id="IPR004456">
    <property type="entry name" value="Pglycerate_mutase_ApgM"/>
</dbReference>
<dbReference type="Proteomes" id="UP000307956">
    <property type="component" value="Unassembled WGS sequence"/>
</dbReference>
<organism evidence="1 2">
    <name type="scientific">Pseudothauera rhizosphaerae</name>
    <dbReference type="NCBI Taxonomy" id="2565932"/>
    <lineage>
        <taxon>Bacteria</taxon>
        <taxon>Pseudomonadati</taxon>
        <taxon>Pseudomonadota</taxon>
        <taxon>Betaproteobacteria</taxon>
        <taxon>Rhodocyclales</taxon>
        <taxon>Zoogloeaceae</taxon>
        <taxon>Pseudothauera</taxon>
    </lineage>
</organism>
<gene>
    <name evidence="1" type="ORF">E6O51_11300</name>
</gene>